<dbReference type="AlphaFoldDB" id="C1GG83"/>
<dbReference type="HOGENOM" id="CLU_083369_0_1_1"/>
<feature type="signal peptide" evidence="1">
    <location>
        <begin position="1"/>
        <end position="17"/>
    </location>
</feature>
<dbReference type="VEuPathDB" id="FungiDB:PADG_06320"/>
<dbReference type="OMA" id="YYSGETN"/>
<dbReference type="GeneID" id="22585073"/>
<organism evidence="2 3">
    <name type="scientific">Paracoccidioides brasiliensis (strain Pb18)</name>
    <dbReference type="NCBI Taxonomy" id="502780"/>
    <lineage>
        <taxon>Eukaryota</taxon>
        <taxon>Fungi</taxon>
        <taxon>Dikarya</taxon>
        <taxon>Ascomycota</taxon>
        <taxon>Pezizomycotina</taxon>
        <taxon>Eurotiomycetes</taxon>
        <taxon>Eurotiomycetidae</taxon>
        <taxon>Onygenales</taxon>
        <taxon>Ajellomycetaceae</taxon>
        <taxon>Paracoccidioides</taxon>
    </lineage>
</organism>
<dbReference type="PANTHER" id="PTHR38847:SF1">
    <property type="entry name" value="PSEUDOURIDINE SYNTHASE RSUA_RLUA-LIKE DOMAIN-CONTAINING PROTEIN"/>
    <property type="match status" value="1"/>
</dbReference>
<protein>
    <recommendedName>
        <fullName evidence="4">Secreted protein</fullName>
    </recommendedName>
</protein>
<dbReference type="PANTHER" id="PTHR38847">
    <property type="match status" value="1"/>
</dbReference>
<dbReference type="Proteomes" id="UP000001628">
    <property type="component" value="Unassembled WGS sequence"/>
</dbReference>
<dbReference type="eggNOG" id="ENOG502S0H4">
    <property type="taxonomic scope" value="Eukaryota"/>
</dbReference>
<dbReference type="OrthoDB" id="152248at2759"/>
<dbReference type="InParanoid" id="C1GG83"/>
<keyword evidence="1" id="KW-0732">Signal</keyword>
<feature type="chain" id="PRO_5002909855" description="Secreted protein" evidence="1">
    <location>
        <begin position="18"/>
        <end position="202"/>
    </location>
</feature>
<name>C1GG83_PARBD</name>
<gene>
    <name evidence="2" type="ORF">PADG_06320</name>
</gene>
<dbReference type="RefSeq" id="XP_010761851.1">
    <property type="nucleotide sequence ID" value="XM_010763549.1"/>
</dbReference>
<dbReference type="KEGG" id="pbn:PADG_06320"/>
<keyword evidence="3" id="KW-1185">Reference proteome</keyword>
<accession>C1GG83</accession>
<evidence type="ECO:0000313" key="2">
    <source>
        <dbReference type="EMBL" id="EEH50241.1"/>
    </source>
</evidence>
<evidence type="ECO:0000256" key="1">
    <source>
        <dbReference type="SAM" id="SignalP"/>
    </source>
</evidence>
<sequence>MKYLSLLFLLPLASAVALPNPFPESEEVSPAGVHIRGVFYGGSGCKQGSLDIEVDDHGTKCPIRTKDLYAVGGPDTTYPDRRRFCQLNFDLIYPQGWSFSILGAEYKGRVSLQKDSTAWFKTTYYFSGETSQAVSRMDFTGPTSKDFEAQDMVVWDTWSPCGNTQTLLNVKQEVSVRGTGKLASTSTEGQFGHAVIFKWKRC</sequence>
<evidence type="ECO:0000313" key="3">
    <source>
        <dbReference type="Proteomes" id="UP000001628"/>
    </source>
</evidence>
<dbReference type="InterPro" id="IPR025649">
    <property type="entry name" value="DUF4360"/>
</dbReference>
<reference evidence="2 3" key="1">
    <citation type="journal article" date="2011" name="PLoS Genet.">
        <title>Comparative genomic analysis of human fungal pathogens causing paracoccidioidomycosis.</title>
        <authorList>
            <person name="Desjardins C.A."/>
            <person name="Champion M.D."/>
            <person name="Holder J.W."/>
            <person name="Muszewska A."/>
            <person name="Goldberg J."/>
            <person name="Bailao A.M."/>
            <person name="Brigido M.M."/>
            <person name="Ferreira M.E."/>
            <person name="Garcia A.M."/>
            <person name="Grynberg M."/>
            <person name="Gujja S."/>
            <person name="Heiman D.I."/>
            <person name="Henn M.R."/>
            <person name="Kodira C.D."/>
            <person name="Leon-Narvaez H."/>
            <person name="Longo L.V."/>
            <person name="Ma L.J."/>
            <person name="Malavazi I."/>
            <person name="Matsuo A.L."/>
            <person name="Morais F.V."/>
            <person name="Pereira M."/>
            <person name="Rodriguez-Brito S."/>
            <person name="Sakthikumar S."/>
            <person name="Salem-Izacc S.M."/>
            <person name="Sykes S.M."/>
            <person name="Teixeira M.M."/>
            <person name="Vallejo M.C."/>
            <person name="Walter M.E."/>
            <person name="Yandava C."/>
            <person name="Young S."/>
            <person name="Zeng Q."/>
            <person name="Zucker J."/>
            <person name="Felipe M.S."/>
            <person name="Goldman G.H."/>
            <person name="Haas B.J."/>
            <person name="McEwen J.G."/>
            <person name="Nino-Vega G."/>
            <person name="Puccia R."/>
            <person name="San-Blas G."/>
            <person name="Soares C.M."/>
            <person name="Birren B.W."/>
            <person name="Cuomo C.A."/>
        </authorList>
    </citation>
    <scope>NUCLEOTIDE SEQUENCE [LARGE SCALE GENOMIC DNA]</scope>
    <source>
        <strain evidence="2 3">Pb18</strain>
    </source>
</reference>
<evidence type="ECO:0008006" key="4">
    <source>
        <dbReference type="Google" id="ProtNLM"/>
    </source>
</evidence>
<dbReference type="Pfam" id="PF14273">
    <property type="entry name" value="DUF4360"/>
    <property type="match status" value="1"/>
</dbReference>
<dbReference type="EMBL" id="KN275964">
    <property type="protein sequence ID" value="EEH50241.1"/>
    <property type="molecule type" value="Genomic_DNA"/>
</dbReference>
<proteinExistence type="predicted"/>